<keyword evidence="2" id="KW-0732">Signal</keyword>
<feature type="compositionally biased region" description="Basic residues" evidence="1">
    <location>
        <begin position="56"/>
        <end position="72"/>
    </location>
</feature>
<dbReference type="Proteomes" id="UP000252893">
    <property type="component" value="Unassembled WGS sequence"/>
</dbReference>
<evidence type="ECO:0000256" key="1">
    <source>
        <dbReference type="SAM" id="MobiDB-lite"/>
    </source>
</evidence>
<gene>
    <name evidence="3" type="ORF">DFR47_102314</name>
</gene>
<protein>
    <recommendedName>
        <fullName evidence="5">Acid shock protein</fullName>
    </recommendedName>
</protein>
<feature type="chain" id="PRO_5017024721" description="Acid shock protein" evidence="2">
    <location>
        <begin position="22"/>
        <end position="72"/>
    </location>
</feature>
<comment type="caution">
    <text evidence="3">The sequence shown here is derived from an EMBL/GenBank/DDBJ whole genome shotgun (WGS) entry which is preliminary data.</text>
</comment>
<dbReference type="AlphaFoldDB" id="A0A366E6W5"/>
<evidence type="ECO:0000313" key="3">
    <source>
        <dbReference type="EMBL" id="RBO97529.1"/>
    </source>
</evidence>
<dbReference type="RefSeq" id="WP_113943524.1">
    <property type="nucleotide sequence ID" value="NZ_JBHEEG010000002.1"/>
</dbReference>
<keyword evidence="4" id="KW-1185">Reference proteome</keyword>
<reference evidence="3 4" key="1">
    <citation type="submission" date="2018-06" db="EMBL/GenBank/DDBJ databases">
        <title>Genomic Encyclopedia of Type Strains, Phase IV (KMG-IV): sequencing the most valuable type-strain genomes for metagenomic binning, comparative biology and taxonomic classification.</title>
        <authorList>
            <person name="Goeker M."/>
        </authorList>
    </citation>
    <scope>NUCLEOTIDE SEQUENCE [LARGE SCALE GENOMIC DNA]</scope>
    <source>
        <strain evidence="3 4">DSM 25619</strain>
    </source>
</reference>
<dbReference type="EMBL" id="QNRH01000002">
    <property type="protein sequence ID" value="RBO97529.1"/>
    <property type="molecule type" value="Genomic_DNA"/>
</dbReference>
<accession>A0A366E6W5</accession>
<feature type="region of interest" description="Disordered" evidence="1">
    <location>
        <begin position="44"/>
        <end position="72"/>
    </location>
</feature>
<sequence>MKRFIIAIAALGMIAPVAAQAAPAAHKTAAVQTQAPAAHKVAAHKTVKAKSTGMHKSSKHAVKKAAPKHVKK</sequence>
<name>A0A366E6W5_9HYPH</name>
<organism evidence="3 4">
    <name type="scientific">Pseudochrobactrum asaccharolyticum</name>
    <dbReference type="NCBI Taxonomy" id="354351"/>
    <lineage>
        <taxon>Bacteria</taxon>
        <taxon>Pseudomonadati</taxon>
        <taxon>Pseudomonadota</taxon>
        <taxon>Alphaproteobacteria</taxon>
        <taxon>Hyphomicrobiales</taxon>
        <taxon>Brucellaceae</taxon>
        <taxon>Pseudochrobactrum</taxon>
    </lineage>
</organism>
<feature type="signal peptide" evidence="2">
    <location>
        <begin position="1"/>
        <end position="21"/>
    </location>
</feature>
<evidence type="ECO:0000313" key="4">
    <source>
        <dbReference type="Proteomes" id="UP000252893"/>
    </source>
</evidence>
<proteinExistence type="predicted"/>
<evidence type="ECO:0008006" key="5">
    <source>
        <dbReference type="Google" id="ProtNLM"/>
    </source>
</evidence>
<evidence type="ECO:0000256" key="2">
    <source>
        <dbReference type="SAM" id="SignalP"/>
    </source>
</evidence>